<feature type="compositionally biased region" description="Low complexity" evidence="1">
    <location>
        <begin position="431"/>
        <end position="442"/>
    </location>
</feature>
<dbReference type="OrthoDB" id="377834at2759"/>
<feature type="compositionally biased region" description="Low complexity" evidence="1">
    <location>
        <begin position="308"/>
        <end position="320"/>
    </location>
</feature>
<dbReference type="EMBL" id="LT969564">
    <property type="protein sequence ID" value="SOV75032.1"/>
    <property type="molecule type" value="Genomic_DNA"/>
</dbReference>
<protein>
    <submittedName>
        <fullName evidence="3">Uncharacterized protein</fullName>
    </submittedName>
</protein>
<accession>A0A2P9D205</accession>
<dbReference type="Proteomes" id="UP000240500">
    <property type="component" value="Chromosome 1"/>
</dbReference>
<feature type="compositionally biased region" description="Basic and acidic residues" evidence="1">
    <location>
        <begin position="404"/>
        <end position="416"/>
    </location>
</feature>
<name>A0A2P9D205_PLARE</name>
<feature type="compositionally biased region" description="Polar residues" evidence="1">
    <location>
        <begin position="453"/>
        <end position="465"/>
    </location>
</feature>
<evidence type="ECO:0000313" key="3">
    <source>
        <dbReference type="EMBL" id="SOV75032.1"/>
    </source>
</evidence>
<feature type="compositionally biased region" description="Polar residues" evidence="1">
    <location>
        <begin position="212"/>
        <end position="236"/>
    </location>
</feature>
<keyword evidence="2" id="KW-1133">Transmembrane helix</keyword>
<feature type="region of interest" description="Disordered" evidence="1">
    <location>
        <begin position="212"/>
        <end position="465"/>
    </location>
</feature>
<feature type="compositionally biased region" description="Basic and acidic residues" evidence="1">
    <location>
        <begin position="443"/>
        <end position="452"/>
    </location>
</feature>
<organism evidence="3 4">
    <name type="scientific">Plasmodium reichenowi</name>
    <dbReference type="NCBI Taxonomy" id="5854"/>
    <lineage>
        <taxon>Eukaryota</taxon>
        <taxon>Sar</taxon>
        <taxon>Alveolata</taxon>
        <taxon>Apicomplexa</taxon>
        <taxon>Aconoidasida</taxon>
        <taxon>Haemosporida</taxon>
        <taxon>Plasmodiidae</taxon>
        <taxon>Plasmodium</taxon>
        <taxon>Plasmodium (Laverania)</taxon>
    </lineage>
</organism>
<dbReference type="VEuPathDB" id="PlasmoDB:PRG01_0113600"/>
<feature type="region of interest" description="Disordered" evidence="1">
    <location>
        <begin position="144"/>
        <end position="197"/>
    </location>
</feature>
<keyword evidence="2" id="KW-0812">Transmembrane</keyword>
<feature type="compositionally biased region" description="Polar residues" evidence="1">
    <location>
        <begin position="321"/>
        <end position="367"/>
    </location>
</feature>
<keyword evidence="2" id="KW-0472">Membrane</keyword>
<gene>
    <name evidence="3" type="ORF">PRG01_0113600</name>
</gene>
<feature type="compositionally biased region" description="Low complexity" evidence="1">
    <location>
        <begin position="368"/>
        <end position="378"/>
    </location>
</feature>
<feature type="transmembrane region" description="Helical" evidence="2">
    <location>
        <begin position="596"/>
        <end position="614"/>
    </location>
</feature>
<sequence>MSMSNLKKIKIDDKIIHTNKHDNEERRKSLAKLKLRKGQNDKIKCGTNIKRKGFIFYRDFYFVLFLLVYIFQSFNECPFNHYCSYQKKNQHYRILADYHNISDTSTNKTNTLFEPSTVKKDEKTNKQTKNSGLSDIFVSEMNETHTNVSNNKREISLTVKNQNNQTNKSKNNKNDKRLISVSNKRNQSISNSNKEEECTKNFTQYLNYFNNNFGEKQNKNTTPTNEFSEQQQQQHHNALKNKNRNNSERDNYTHTNIPNKNNNKKVKGQQYNHQTEKINNYPRQDSQTSYYGRYTSRTNNPPRQDNQTNYYSRYNSRTNNQPRQDNQTSYYSRYNSRTNNQPRQDNQTSYYSRYNSRTNNQPRQDSQTSYYSRYTSRTNNQHRSETKGEGDDEELQGHSVVYNDKMRKSNNRHESLHSYNIKENPKKNKNKPQGNNTNNNKTENYDFNKHTTEQSNSEPNGSYAYNQQYDHSTQYEQFIPLAQYAPYQQITPYGPSGQIVQYGPYVQNGNHIEPVPYAVTSSGELMVPQYNANGAYVAVPVDTFTQQQINLYIDSTVQGRELQMRQAYTRELMQYKRELDSEYEYKQGTLKLQQRFINASMFSLIIGTIILIIISF</sequence>
<feature type="compositionally biased region" description="Polar residues" evidence="1">
    <location>
        <begin position="180"/>
        <end position="192"/>
    </location>
</feature>
<proteinExistence type="predicted"/>
<evidence type="ECO:0000256" key="2">
    <source>
        <dbReference type="SAM" id="Phobius"/>
    </source>
</evidence>
<dbReference type="AlphaFoldDB" id="A0A2P9D205"/>
<reference evidence="3 4" key="1">
    <citation type="submission" date="2016-09" db="EMBL/GenBank/DDBJ databases">
        <authorList>
            <consortium name="Pathogen Informatics"/>
        </authorList>
    </citation>
    <scope>NUCLEOTIDE SEQUENCE [LARGE SCALE GENOMIC DNA]</scope>
</reference>
<feature type="compositionally biased region" description="Low complexity" evidence="1">
    <location>
        <begin position="160"/>
        <end position="169"/>
    </location>
</feature>
<evidence type="ECO:0000256" key="1">
    <source>
        <dbReference type="SAM" id="MobiDB-lite"/>
    </source>
</evidence>
<dbReference type="VEuPathDB" id="PlasmoDB:PRCDC_0111500"/>
<evidence type="ECO:0000313" key="4">
    <source>
        <dbReference type="Proteomes" id="UP000240500"/>
    </source>
</evidence>
<feature type="transmembrane region" description="Helical" evidence="2">
    <location>
        <begin position="54"/>
        <end position="71"/>
    </location>
</feature>
<feature type="compositionally biased region" description="Polar residues" evidence="1">
    <location>
        <begin position="269"/>
        <end position="307"/>
    </location>
</feature>